<dbReference type="Pfam" id="PF00501">
    <property type="entry name" value="AMP-binding"/>
    <property type="match status" value="1"/>
</dbReference>
<dbReference type="EMBL" id="JBHSOD010000003">
    <property type="protein sequence ID" value="MFC5884221.1"/>
    <property type="molecule type" value="Genomic_DNA"/>
</dbReference>
<dbReference type="PANTHER" id="PTHR24096">
    <property type="entry name" value="LONG-CHAIN-FATTY-ACID--COA LIGASE"/>
    <property type="match status" value="1"/>
</dbReference>
<protein>
    <submittedName>
        <fullName evidence="2">AMP-binding protein</fullName>
    </submittedName>
</protein>
<name>A0ABW1EQC1_9ACTN</name>
<dbReference type="InterPro" id="IPR042099">
    <property type="entry name" value="ANL_N_sf"/>
</dbReference>
<dbReference type="InterPro" id="IPR000873">
    <property type="entry name" value="AMP-dep_synth/lig_dom"/>
</dbReference>
<feature type="domain" description="AMP-dependent synthetase/ligase" evidence="1">
    <location>
        <begin position="30"/>
        <end position="387"/>
    </location>
</feature>
<evidence type="ECO:0000313" key="3">
    <source>
        <dbReference type="Proteomes" id="UP001596067"/>
    </source>
</evidence>
<sequence length="424" mass="45420">MAEPRRSLLTEERTGRGEPSRYAAELFEGLRRWPGRTALRDGDRLVGFGELVEQSSRIARALEDMGMTHREGVVCLAGNSPEHVAVRLAAHLLGCRFVPLHAGDPADVAAARAVAAEQRPAVFVVDRRGAAALGAPEPGVLSLGVPGFGTDLSALAARMPGGPMRPRAREQDVALVAYSRGTTGPRRGAVHRFAAMNVVWRRPHEGELGDFPAGVTTLAVSPLAGNGGEVALMLMRAGCTVMLMNGFDAGRVLATVAAERITSTYLPAHRFTELVAHPDLDRTDLSSLRYLPYGNGPVPASVVRRAVAAFGPILSQNYVSSEIRAISLLRQEDHRAAAGPRPELLASVGQPLPAVDVRVCGPDGERRPAGRSGEIRLRAPHMMSGYWRDPAATRRALDGGWLRTGDVGRVDREGYLYLEGRLPG</sequence>
<accession>A0ABW1EQC1</accession>
<dbReference type="Proteomes" id="UP001596067">
    <property type="component" value="Unassembled WGS sequence"/>
</dbReference>
<gene>
    <name evidence="2" type="ORF">ACFP0N_04365</name>
</gene>
<evidence type="ECO:0000313" key="2">
    <source>
        <dbReference type="EMBL" id="MFC5884221.1"/>
    </source>
</evidence>
<proteinExistence type="predicted"/>
<organism evidence="2 3">
    <name type="scientific">Kitasatospora aburaviensis</name>
    <dbReference type="NCBI Taxonomy" id="67265"/>
    <lineage>
        <taxon>Bacteria</taxon>
        <taxon>Bacillati</taxon>
        <taxon>Actinomycetota</taxon>
        <taxon>Actinomycetes</taxon>
        <taxon>Kitasatosporales</taxon>
        <taxon>Streptomycetaceae</taxon>
        <taxon>Kitasatospora</taxon>
    </lineage>
</organism>
<evidence type="ECO:0000259" key="1">
    <source>
        <dbReference type="Pfam" id="PF00501"/>
    </source>
</evidence>
<dbReference type="RefSeq" id="WP_313762446.1">
    <property type="nucleotide sequence ID" value="NZ_BAAAVH010000050.1"/>
</dbReference>
<keyword evidence="3" id="KW-1185">Reference proteome</keyword>
<dbReference type="Gene3D" id="3.40.50.12780">
    <property type="entry name" value="N-terminal domain of ligase-like"/>
    <property type="match status" value="1"/>
</dbReference>
<comment type="caution">
    <text evidence="2">The sequence shown here is derived from an EMBL/GenBank/DDBJ whole genome shotgun (WGS) entry which is preliminary data.</text>
</comment>
<dbReference type="SUPFAM" id="SSF56801">
    <property type="entry name" value="Acetyl-CoA synthetase-like"/>
    <property type="match status" value="1"/>
</dbReference>
<reference evidence="3" key="1">
    <citation type="journal article" date="2019" name="Int. J. Syst. Evol. Microbiol.">
        <title>The Global Catalogue of Microorganisms (GCM) 10K type strain sequencing project: providing services to taxonomists for standard genome sequencing and annotation.</title>
        <authorList>
            <consortium name="The Broad Institute Genomics Platform"/>
            <consortium name="The Broad Institute Genome Sequencing Center for Infectious Disease"/>
            <person name="Wu L."/>
            <person name="Ma J."/>
        </authorList>
    </citation>
    <scope>NUCLEOTIDE SEQUENCE [LARGE SCALE GENOMIC DNA]</scope>
    <source>
        <strain evidence="3">CGMCC 4.1469</strain>
    </source>
</reference>